<dbReference type="Gene3D" id="3.10.20.90">
    <property type="entry name" value="Phosphatidylinositol 3-kinase Catalytic Subunit, Chain A, domain 1"/>
    <property type="match status" value="1"/>
</dbReference>
<dbReference type="AlphaFoldDB" id="L9JZI9"/>
<dbReference type="Proteomes" id="UP000011518">
    <property type="component" value="Unassembled WGS sequence"/>
</dbReference>
<dbReference type="InterPro" id="IPR029071">
    <property type="entry name" value="Ubiquitin-like_domsf"/>
</dbReference>
<dbReference type="PANTHER" id="PTHR14705:SF0">
    <property type="entry name" value="CATION CHANNEL SPERM-ASSOCIATED AUXILIARY SUBUNIT BETA"/>
    <property type="match status" value="1"/>
</dbReference>
<dbReference type="InterPro" id="IPR000626">
    <property type="entry name" value="Ubiquitin-like_dom"/>
</dbReference>
<sequence length="274" mass="31157">MPRIVPINMTFTEGSWFLYNFGQRNGRTWTIHAKPCNYLLQHSDEHPALNMVKYIDLGNSQDLKIKVIPNSEGMHLSEVPLLNVAVGNPTLLEVKAEGYFDDADSYVMEINIASKVLLQGSSSLSFVIWGASVECFVTTVVPTLKSSCDYLRSMHHTPNTIISREDWARGVHRDNQGFNMIKALPVPRYKFPVTQYPISLEIKTEDGYISVKSPYLVTVTEVNMRKNWKLNLSRRQIRFQFDGQLVNGTDTPAQLEMEDEDTPDVFQQQTGSVH</sequence>
<feature type="compositionally biased region" description="Polar residues" evidence="1">
    <location>
        <begin position="265"/>
        <end position="274"/>
    </location>
</feature>
<dbReference type="InterPro" id="IPR053904">
    <property type="entry name" value="CATSPERB_Ig-like"/>
</dbReference>
<dbReference type="GO" id="GO:0036128">
    <property type="term" value="C:CatSper complex"/>
    <property type="evidence" value="ECO:0007669"/>
    <property type="project" value="InterPro"/>
</dbReference>
<evidence type="ECO:0000313" key="3">
    <source>
        <dbReference type="EMBL" id="ELW55798.1"/>
    </source>
</evidence>
<evidence type="ECO:0000256" key="1">
    <source>
        <dbReference type="SAM" id="MobiDB-lite"/>
    </source>
</evidence>
<dbReference type="Pfam" id="PF22830">
    <property type="entry name" value="CATSPERB_head"/>
    <property type="match status" value="1"/>
</dbReference>
<proteinExistence type="predicted"/>
<evidence type="ECO:0000313" key="4">
    <source>
        <dbReference type="Proteomes" id="UP000011518"/>
    </source>
</evidence>
<dbReference type="eggNOG" id="KOG1028">
    <property type="taxonomic scope" value="Eukaryota"/>
</dbReference>
<dbReference type="PROSITE" id="PS50053">
    <property type="entry name" value="UBIQUITIN_2"/>
    <property type="match status" value="1"/>
</dbReference>
<feature type="domain" description="Ubiquitin-like" evidence="2">
    <location>
        <begin position="198"/>
        <end position="272"/>
    </location>
</feature>
<dbReference type="STRING" id="246437.L9JZI9"/>
<dbReference type="SUPFAM" id="SSF54236">
    <property type="entry name" value="Ubiquitin-like"/>
    <property type="match status" value="1"/>
</dbReference>
<dbReference type="InterPro" id="IPR048789">
    <property type="entry name" value="CATSPERB_C"/>
</dbReference>
<dbReference type="EMBL" id="KB320925">
    <property type="protein sequence ID" value="ELW55798.1"/>
    <property type="molecule type" value="Genomic_DNA"/>
</dbReference>
<dbReference type="InParanoid" id="L9JZI9"/>
<name>L9JZI9_TUPCH</name>
<reference evidence="4" key="2">
    <citation type="journal article" date="2013" name="Nat. Commun.">
        <title>Genome of the Chinese tree shrew.</title>
        <authorList>
            <person name="Fan Y."/>
            <person name="Huang Z.Y."/>
            <person name="Cao C.C."/>
            <person name="Chen C.S."/>
            <person name="Chen Y.X."/>
            <person name="Fan D.D."/>
            <person name="He J."/>
            <person name="Hou H.L."/>
            <person name="Hu L."/>
            <person name="Hu X.T."/>
            <person name="Jiang X.T."/>
            <person name="Lai R."/>
            <person name="Lang Y.S."/>
            <person name="Liang B."/>
            <person name="Liao S.G."/>
            <person name="Mu D."/>
            <person name="Ma Y.Y."/>
            <person name="Niu Y.Y."/>
            <person name="Sun X.Q."/>
            <person name="Xia J.Q."/>
            <person name="Xiao J."/>
            <person name="Xiong Z.Q."/>
            <person name="Xu L."/>
            <person name="Yang L."/>
            <person name="Zhang Y."/>
            <person name="Zhao W."/>
            <person name="Zhao X.D."/>
            <person name="Zheng Y.T."/>
            <person name="Zhou J.M."/>
            <person name="Zhu Y.B."/>
            <person name="Zhang G.J."/>
            <person name="Wang J."/>
            <person name="Yao Y.G."/>
        </authorList>
    </citation>
    <scope>NUCLEOTIDE SEQUENCE [LARGE SCALE GENOMIC DNA]</scope>
</reference>
<dbReference type="Pfam" id="PF15149">
    <property type="entry name" value="CATSPERB_C"/>
    <property type="match status" value="1"/>
</dbReference>
<dbReference type="Pfam" id="PF22831">
    <property type="entry name" value="CATSPERB_Ig-like"/>
    <property type="match status" value="1"/>
</dbReference>
<feature type="region of interest" description="Disordered" evidence="1">
    <location>
        <begin position="253"/>
        <end position="274"/>
    </location>
</feature>
<dbReference type="InterPro" id="IPR028748">
    <property type="entry name" value="CATSPERB"/>
</dbReference>
<evidence type="ECO:0000259" key="2">
    <source>
        <dbReference type="PROSITE" id="PS50053"/>
    </source>
</evidence>
<reference evidence="4" key="1">
    <citation type="submission" date="2012-07" db="EMBL/GenBank/DDBJ databases">
        <title>Genome of the Chinese tree shrew, a rising model animal genetically related to primates.</title>
        <authorList>
            <person name="Zhang G."/>
            <person name="Fan Y."/>
            <person name="Yao Y."/>
            <person name="Huang Z."/>
        </authorList>
    </citation>
    <scope>NUCLEOTIDE SEQUENCE [LARGE SCALE GENOMIC DNA]</scope>
</reference>
<accession>L9JZI9</accession>
<dbReference type="PANTHER" id="PTHR14705">
    <property type="entry name" value="CATION CHANNEL SPERM-ASSOCIATED PROTEIN SUBUNIT BETA"/>
    <property type="match status" value="1"/>
</dbReference>
<dbReference type="GO" id="GO:0005929">
    <property type="term" value="C:cilium"/>
    <property type="evidence" value="ECO:0007669"/>
    <property type="project" value="TreeGrafter"/>
</dbReference>
<gene>
    <name evidence="3" type="ORF">TREES_T100017218</name>
</gene>
<keyword evidence="4" id="KW-1185">Reference proteome</keyword>
<dbReference type="InterPro" id="IPR053903">
    <property type="entry name" value="CATSPERB_head"/>
</dbReference>
<organism evidence="3 4">
    <name type="scientific">Tupaia chinensis</name>
    <name type="common">Chinese tree shrew</name>
    <name type="synonym">Tupaia belangeri chinensis</name>
    <dbReference type="NCBI Taxonomy" id="246437"/>
    <lineage>
        <taxon>Eukaryota</taxon>
        <taxon>Metazoa</taxon>
        <taxon>Chordata</taxon>
        <taxon>Craniata</taxon>
        <taxon>Vertebrata</taxon>
        <taxon>Euteleostomi</taxon>
        <taxon>Mammalia</taxon>
        <taxon>Eutheria</taxon>
        <taxon>Euarchontoglires</taxon>
        <taxon>Scandentia</taxon>
        <taxon>Tupaiidae</taxon>
        <taxon>Tupaia</taxon>
    </lineage>
</organism>
<protein>
    <submittedName>
        <fullName evidence="3">Cation channel sperm-associated protein subunit beta</fullName>
    </submittedName>
</protein>